<evidence type="ECO:0000259" key="2">
    <source>
        <dbReference type="Pfam" id="PF13439"/>
    </source>
</evidence>
<feature type="domain" description="Glycosyltransferase subfamily 4-like N-terminal" evidence="2">
    <location>
        <begin position="14"/>
        <end position="178"/>
    </location>
</feature>
<gene>
    <name evidence="3" type="ORF">GZ35A2_17</name>
</gene>
<dbReference type="SUPFAM" id="SSF53756">
    <property type="entry name" value="UDP-Glycosyltransferase/glycogen phosphorylase"/>
    <property type="match status" value="1"/>
</dbReference>
<dbReference type="InterPro" id="IPR050194">
    <property type="entry name" value="Glycosyltransferase_grp1"/>
</dbReference>
<dbReference type="Gene3D" id="3.40.50.2000">
    <property type="entry name" value="Glycogen Phosphorylase B"/>
    <property type="match status" value="2"/>
</dbReference>
<reference evidence="3" key="1">
    <citation type="journal article" date="2004" name="Science">
        <title>Reverse methanogenesis: testing the hypothesis with environmental genomics.</title>
        <authorList>
            <person name="Hallam S.J."/>
            <person name="Putnam N."/>
            <person name="Preston C.M."/>
            <person name="Detter J.C."/>
            <person name="Rokhsar D."/>
            <person name="Richardson P.M."/>
            <person name="DeLong E.F."/>
        </authorList>
    </citation>
    <scope>NUCLEOTIDE SEQUENCE</scope>
</reference>
<accession>Q649I5</accession>
<name>Q649I5_UNCAG</name>
<dbReference type="InterPro" id="IPR001296">
    <property type="entry name" value="Glyco_trans_1"/>
</dbReference>
<keyword evidence="3" id="KW-0328">Glycosyltransferase</keyword>
<evidence type="ECO:0000259" key="1">
    <source>
        <dbReference type="Pfam" id="PF00534"/>
    </source>
</evidence>
<dbReference type="EMBL" id="AY714863">
    <property type="protein sequence ID" value="AAU83942.1"/>
    <property type="molecule type" value="Genomic_DNA"/>
</dbReference>
<dbReference type="AlphaFoldDB" id="Q649I5"/>
<dbReference type="PANTHER" id="PTHR45947">
    <property type="entry name" value="SULFOQUINOVOSYL TRANSFERASE SQD2"/>
    <property type="match status" value="1"/>
</dbReference>
<dbReference type="Pfam" id="PF00534">
    <property type="entry name" value="Glycos_transf_1"/>
    <property type="match status" value="1"/>
</dbReference>
<protein>
    <submittedName>
        <fullName evidence="3">Galactosyltransferase</fullName>
    </submittedName>
</protein>
<dbReference type="Pfam" id="PF13439">
    <property type="entry name" value="Glyco_transf_4"/>
    <property type="match status" value="1"/>
</dbReference>
<dbReference type="CDD" id="cd03801">
    <property type="entry name" value="GT4_PimA-like"/>
    <property type="match status" value="1"/>
</dbReference>
<reference evidence="3" key="2">
    <citation type="submission" date="2004-08" db="EMBL/GenBank/DDBJ databases">
        <authorList>
            <person name="Putnam N."/>
            <person name="Detter J.C."/>
            <person name="Richardson P.M."/>
            <person name="Rokhsar D."/>
        </authorList>
    </citation>
    <scope>NUCLEOTIDE SEQUENCE</scope>
</reference>
<proteinExistence type="predicted"/>
<dbReference type="PANTHER" id="PTHR45947:SF3">
    <property type="entry name" value="SULFOQUINOVOSYL TRANSFERASE SQD2"/>
    <property type="match status" value="1"/>
</dbReference>
<evidence type="ECO:0000313" key="3">
    <source>
        <dbReference type="EMBL" id="AAU83942.1"/>
    </source>
</evidence>
<sequence length="370" mass="41785">MKIIQASCYYPPHIGGVENHVMELTKALIRRDNDLQVLTSDIPKNEYNGCIKFKAKEIFPHYVPLIFGLSKIKFMDADIFHSHCPPPFFSNAICKANKKPHVITYHFDVKIPKRAGNIRIPTLLGEYVEKYYAQHYALKVIEDCDAIIVTGKSYAETSPILHEFLFKCHVIPNGIDISKFDAAIRTLNVRRSKIVLFVGRLVLPKGIDDLIRAMPAVLKEVPEAKLVIVGEGEEQKNLGVLVRNLALEDKVEFRGYVKFKELAKSYLEASVFVLPSFTRLENFGIVLLEAMACRTPVIASDIPGVRENITKDNGLLFPPRDVDRLAESIITIISDGEKVKRMGEAGRKLVEEKYDWNVIAEQVSKLYSGL</sequence>
<organism evidence="3">
    <name type="scientific">Uncultured archaeon GZfos26G2</name>
    <dbReference type="NCBI Taxonomy" id="3386331"/>
    <lineage>
        <taxon>Archaea</taxon>
        <taxon>Methanobacteriati</taxon>
        <taxon>Methanobacteriota</taxon>
        <taxon>Stenosarchaea group</taxon>
        <taxon>Methanomicrobia</taxon>
        <taxon>Candidatus Methanophagales</taxon>
        <taxon>Candidatus Methanophagaceae</taxon>
        <taxon>Candidatus Methanophaga</taxon>
    </lineage>
</organism>
<keyword evidence="3" id="KW-0808">Transferase</keyword>
<dbReference type="CAZy" id="GT4">
    <property type="family name" value="Glycosyltransferase Family 4"/>
</dbReference>
<dbReference type="InterPro" id="IPR028098">
    <property type="entry name" value="Glyco_trans_4-like_N"/>
</dbReference>
<dbReference type="GO" id="GO:0016757">
    <property type="term" value="F:glycosyltransferase activity"/>
    <property type="evidence" value="ECO:0007669"/>
    <property type="project" value="UniProtKB-KW"/>
</dbReference>
<feature type="domain" description="Glycosyl transferase family 1" evidence="1">
    <location>
        <begin position="191"/>
        <end position="348"/>
    </location>
</feature>